<dbReference type="EnsemblMetazoa" id="PPA39972.1">
    <property type="protein sequence ID" value="PPA39972.1"/>
    <property type="gene ID" value="WBGene00278341"/>
</dbReference>
<dbReference type="GO" id="GO:0000981">
    <property type="term" value="F:DNA-binding transcription factor activity, RNA polymerase II-specific"/>
    <property type="evidence" value="ECO:0000318"/>
    <property type="project" value="GO_Central"/>
</dbReference>
<dbReference type="GO" id="GO:0060395">
    <property type="term" value="P:SMAD protein signal transduction"/>
    <property type="evidence" value="ECO:0000318"/>
    <property type="project" value="GO_Central"/>
</dbReference>
<accession>A0A2A6CCS5</accession>
<keyword evidence="5 8" id="KW-0805">Transcription regulation</keyword>
<dbReference type="Gene3D" id="2.60.200.10">
    <property type="match status" value="1"/>
</dbReference>
<dbReference type="SMART" id="SM00099">
    <property type="entry name" value="btg1"/>
    <property type="match status" value="1"/>
</dbReference>
<accession>A0A8R1UVW0</accession>
<evidence type="ECO:0000313" key="10">
    <source>
        <dbReference type="EnsemblMetazoa" id="PPA39972.1"/>
    </source>
</evidence>
<dbReference type="InterPro" id="IPR013019">
    <property type="entry name" value="MAD_homology_MH1"/>
</dbReference>
<dbReference type="InterPro" id="IPR017855">
    <property type="entry name" value="SMAD-like_dom_sf"/>
</dbReference>
<dbReference type="GO" id="GO:0009653">
    <property type="term" value="P:anatomical structure morphogenesis"/>
    <property type="evidence" value="ECO:0000318"/>
    <property type="project" value="GO_Central"/>
</dbReference>
<sequence length="734" mass="82173">LIGRRASDAALLFLSHFTHPVIRILPYVMYTEIKELVNYLVPFLFNKIPRRKVITFAEQLANTLLFRLREKWNDCNADEISRVVLIRLRVATQTGVKEQTDRDVILSAKAVGIDVDEMFRFLPEGIAIHIGPGEVLYQMTNGCTNASSTHLIWSGNPDCDREYRPLPAVLTLPAEETEEGTVATPDNYVPLKLAPVNCEKDLTKVDTLFVALSRHPSEYTVEQFSVTRFGSHRARPDHEVMKRIQRQAAFEALTKSPIVDGGEDSILSDNSSLLSSSSRTVIPPPPPPPPPQTPSPMDIIRSMSVDQRQMVMRLLSDARNGQNNVDGIISALSECSLGSINSDDRKFVDKAVKHFSQRAVNSSTIENLNVAVNTKSKTSACVMVKRASEKNRINSLDKGNTHLLSCRIFRFGWLLSVNDLKSTPNCPNGFSKRSEEYCINPYHYEPPKAKVSGVTVQKDRFPFPDTGFAEIPDDDFIPNHTLSPDNPMIVRVNDNEDEEMKSPDSNFSEDIVMEDATEITEDPKRPGLFTVPFEEMSCWMKLCYGELETTRTNILEVHGHQFTIDSSTNPTTDERLCLGYFTGMETVRDKKLEAIRRAIGKGVRMYHTGGEIFLQCLSDSPIFVQCPSANRRYGMPSSSVVKVDPKTTLKIVNYAEFANDLAAAVERGYESVYALTKLCGLRVSFVKGWGHEYSRKSIKQTGCWFTASFPAPAKWIEKVIQQMGAPALFCGSVT</sequence>
<dbReference type="SMART" id="SM00523">
    <property type="entry name" value="DWA"/>
    <property type="match status" value="1"/>
</dbReference>
<dbReference type="PROSITE" id="PS51075">
    <property type="entry name" value="MH1"/>
    <property type="match status" value="1"/>
</dbReference>
<keyword evidence="6 8" id="KW-0804">Transcription</keyword>
<protein>
    <recommendedName>
        <fullName evidence="8">Mothers against decapentaplegic homolog</fullName>
        <shortName evidence="8">MAD homolog</shortName>
        <shortName evidence="8">Mothers against DPP homolog</shortName>
    </recommendedName>
    <alternativeName>
        <fullName evidence="8">SMAD family member</fullName>
    </alternativeName>
</protein>
<keyword evidence="4" id="KW-0862">Zinc</keyword>
<keyword evidence="7 8" id="KW-0539">Nucleus</keyword>
<dbReference type="GO" id="GO:0000978">
    <property type="term" value="F:RNA polymerase II cis-regulatory region sequence-specific DNA binding"/>
    <property type="evidence" value="ECO:0000318"/>
    <property type="project" value="GO_Central"/>
</dbReference>
<dbReference type="PANTHER" id="PTHR13703:SF25">
    <property type="entry name" value="MOTHERS AGAINST DECAPENTAPLEGIC HOMOLOG"/>
    <property type="match status" value="1"/>
</dbReference>
<gene>
    <name evidence="10" type="primary">WBGene00278341</name>
</gene>
<dbReference type="Pfam" id="PF03165">
    <property type="entry name" value="MH1"/>
    <property type="match status" value="1"/>
</dbReference>
<dbReference type="GO" id="GO:0030154">
    <property type="term" value="P:cell differentiation"/>
    <property type="evidence" value="ECO:0000318"/>
    <property type="project" value="GO_Central"/>
</dbReference>
<reference evidence="10" key="2">
    <citation type="submission" date="2022-06" db="UniProtKB">
        <authorList>
            <consortium name="EnsemblMetazoa"/>
        </authorList>
    </citation>
    <scope>IDENTIFICATION</scope>
    <source>
        <strain evidence="10">PS312</strain>
    </source>
</reference>
<dbReference type="InterPro" id="IPR003619">
    <property type="entry name" value="MAD_homology1_Dwarfin-type"/>
</dbReference>
<dbReference type="SUPFAM" id="SSF49879">
    <property type="entry name" value="SMAD/FHA domain"/>
    <property type="match status" value="1"/>
</dbReference>
<dbReference type="GO" id="GO:0045944">
    <property type="term" value="P:positive regulation of transcription by RNA polymerase II"/>
    <property type="evidence" value="ECO:0000318"/>
    <property type="project" value="GO_Central"/>
</dbReference>
<proteinExistence type="inferred from homology"/>
<dbReference type="GO" id="GO:0046872">
    <property type="term" value="F:metal ion binding"/>
    <property type="evidence" value="ECO:0007669"/>
    <property type="project" value="UniProtKB-KW"/>
</dbReference>
<dbReference type="GO" id="GO:0051239">
    <property type="term" value="P:regulation of multicellular organismal process"/>
    <property type="evidence" value="ECO:0007669"/>
    <property type="project" value="UniProtKB-ARBA"/>
</dbReference>
<evidence type="ECO:0000256" key="6">
    <source>
        <dbReference type="ARBA" id="ARBA00023163"/>
    </source>
</evidence>
<dbReference type="GO" id="GO:0005737">
    <property type="term" value="C:cytoplasm"/>
    <property type="evidence" value="ECO:0007669"/>
    <property type="project" value="UniProtKB-SubCell"/>
</dbReference>
<comment type="subcellular location">
    <subcellularLocation>
        <location evidence="8">Cytoplasm</location>
    </subcellularLocation>
    <subcellularLocation>
        <location evidence="8">Nucleus</location>
    </subcellularLocation>
</comment>
<dbReference type="FunFam" id="3.90.640.90:FF:000004">
    <property type="entry name" value="FOG-3"/>
    <property type="match status" value="1"/>
</dbReference>
<dbReference type="SUPFAM" id="SSF160696">
    <property type="entry name" value="BTG domain-like"/>
    <property type="match status" value="1"/>
</dbReference>
<dbReference type="InterPro" id="IPR036578">
    <property type="entry name" value="SMAD_MH1_sf"/>
</dbReference>
<dbReference type="GO" id="GO:0032924">
    <property type="term" value="P:activin receptor signaling pathway"/>
    <property type="evidence" value="ECO:0000318"/>
    <property type="project" value="GO_Central"/>
</dbReference>
<organism evidence="10 11">
    <name type="scientific">Pristionchus pacificus</name>
    <name type="common">Parasitic nematode worm</name>
    <dbReference type="NCBI Taxonomy" id="54126"/>
    <lineage>
        <taxon>Eukaryota</taxon>
        <taxon>Metazoa</taxon>
        <taxon>Ecdysozoa</taxon>
        <taxon>Nematoda</taxon>
        <taxon>Chromadorea</taxon>
        <taxon>Rhabditida</taxon>
        <taxon>Rhabditina</taxon>
        <taxon>Diplogasteromorpha</taxon>
        <taxon>Diplogasteroidea</taxon>
        <taxon>Neodiplogasteridae</taxon>
        <taxon>Pristionchus</taxon>
    </lineage>
</organism>
<dbReference type="Gene3D" id="3.90.520.10">
    <property type="entry name" value="SMAD MH1 domain"/>
    <property type="match status" value="1"/>
</dbReference>
<dbReference type="InterPro" id="IPR008984">
    <property type="entry name" value="SMAD_FHA_dom_sf"/>
</dbReference>
<comment type="similarity">
    <text evidence="1 8">Belongs to the dwarfin/SMAD family.</text>
</comment>
<reference evidence="11" key="1">
    <citation type="journal article" date="2008" name="Nat. Genet.">
        <title>The Pristionchus pacificus genome provides a unique perspective on nematode lifestyle and parasitism.</title>
        <authorList>
            <person name="Dieterich C."/>
            <person name="Clifton S.W."/>
            <person name="Schuster L.N."/>
            <person name="Chinwalla A."/>
            <person name="Delehaunty K."/>
            <person name="Dinkelacker I."/>
            <person name="Fulton L."/>
            <person name="Fulton R."/>
            <person name="Godfrey J."/>
            <person name="Minx P."/>
            <person name="Mitreva M."/>
            <person name="Roeseler W."/>
            <person name="Tian H."/>
            <person name="Witte H."/>
            <person name="Yang S.P."/>
            <person name="Wilson R.K."/>
            <person name="Sommer R.J."/>
        </authorList>
    </citation>
    <scope>NUCLEOTIDE SEQUENCE [LARGE SCALE GENOMIC DNA]</scope>
    <source>
        <strain evidence="11">PS312</strain>
    </source>
</reference>
<dbReference type="Proteomes" id="UP000005239">
    <property type="component" value="Unassembled WGS sequence"/>
</dbReference>
<dbReference type="PROSITE" id="PS51076">
    <property type="entry name" value="MH2"/>
    <property type="match status" value="1"/>
</dbReference>
<evidence type="ECO:0000256" key="7">
    <source>
        <dbReference type="ARBA" id="ARBA00023242"/>
    </source>
</evidence>
<dbReference type="GO" id="GO:0050793">
    <property type="term" value="P:regulation of developmental process"/>
    <property type="evidence" value="ECO:0007669"/>
    <property type="project" value="UniProtKB-ARBA"/>
</dbReference>
<dbReference type="GO" id="GO:0009791">
    <property type="term" value="P:post-embryonic development"/>
    <property type="evidence" value="ECO:0007669"/>
    <property type="project" value="UniProtKB-ARBA"/>
</dbReference>
<dbReference type="Pfam" id="PF07742">
    <property type="entry name" value="BTG"/>
    <property type="match status" value="1"/>
</dbReference>
<keyword evidence="3" id="KW-0479">Metal-binding</keyword>
<dbReference type="InterPro" id="IPR002087">
    <property type="entry name" value="Anti_prolifrtn"/>
</dbReference>
<evidence type="ECO:0000256" key="1">
    <source>
        <dbReference type="ARBA" id="ARBA00005545"/>
    </source>
</evidence>
<dbReference type="Pfam" id="PF03166">
    <property type="entry name" value="MH2"/>
    <property type="match status" value="1"/>
</dbReference>
<evidence type="ECO:0000313" key="11">
    <source>
        <dbReference type="Proteomes" id="UP000005239"/>
    </source>
</evidence>
<dbReference type="InterPro" id="IPR013790">
    <property type="entry name" value="Dwarfin"/>
</dbReference>
<dbReference type="PANTHER" id="PTHR13703">
    <property type="entry name" value="SMAD"/>
    <property type="match status" value="1"/>
</dbReference>
<keyword evidence="8" id="KW-0963">Cytoplasm</keyword>
<dbReference type="SUPFAM" id="SSF56366">
    <property type="entry name" value="SMAD MH1 domain"/>
    <property type="match status" value="1"/>
</dbReference>
<name>A0A2A6CCS5_PRIPA</name>
<feature type="compositionally biased region" description="Low complexity" evidence="9">
    <location>
        <begin position="265"/>
        <end position="278"/>
    </location>
</feature>
<dbReference type="GO" id="GO:0071144">
    <property type="term" value="C:heteromeric SMAD protein complex"/>
    <property type="evidence" value="ECO:0000318"/>
    <property type="project" value="GO_Central"/>
</dbReference>
<evidence type="ECO:0000256" key="2">
    <source>
        <dbReference type="ARBA" id="ARBA00007989"/>
    </source>
</evidence>
<dbReference type="GO" id="GO:0070411">
    <property type="term" value="F:I-SMAD binding"/>
    <property type="evidence" value="ECO:0000318"/>
    <property type="project" value="GO_Central"/>
</dbReference>
<dbReference type="SMART" id="SM00524">
    <property type="entry name" value="DWB"/>
    <property type="match status" value="1"/>
</dbReference>
<evidence type="ECO:0000256" key="5">
    <source>
        <dbReference type="ARBA" id="ARBA00023015"/>
    </source>
</evidence>
<comment type="similarity">
    <text evidence="2">Belongs to the BTG family.</text>
</comment>
<evidence type="ECO:0000256" key="4">
    <source>
        <dbReference type="ARBA" id="ARBA00022833"/>
    </source>
</evidence>
<dbReference type="Gene3D" id="3.90.640.90">
    <property type="entry name" value="Anti-proliferative protein, N-terminal domain"/>
    <property type="match status" value="1"/>
</dbReference>
<evidence type="ECO:0000256" key="3">
    <source>
        <dbReference type="ARBA" id="ARBA00022723"/>
    </source>
</evidence>
<feature type="region of interest" description="Disordered" evidence="9">
    <location>
        <begin position="261"/>
        <end position="296"/>
    </location>
</feature>
<evidence type="ECO:0000256" key="8">
    <source>
        <dbReference type="RuleBase" id="RU361195"/>
    </source>
</evidence>
<feature type="compositionally biased region" description="Pro residues" evidence="9">
    <location>
        <begin position="282"/>
        <end position="294"/>
    </location>
</feature>
<keyword evidence="11" id="KW-1185">Reference proteome</keyword>
<dbReference type="InterPro" id="IPR036054">
    <property type="entry name" value="BTG-like_sf"/>
</dbReference>
<dbReference type="InterPro" id="IPR001132">
    <property type="entry name" value="SMAD_dom_Dwarfin-type"/>
</dbReference>
<dbReference type="AlphaFoldDB" id="A0A2A6CCS5"/>
<evidence type="ECO:0000256" key="9">
    <source>
        <dbReference type="SAM" id="MobiDB-lite"/>
    </source>
</evidence>